<dbReference type="AlphaFoldDB" id="A0A8C2Y8Q6"/>
<reference evidence="1" key="1">
    <citation type="submission" date="2015-11" db="EMBL/GenBank/DDBJ databases">
        <authorList>
            <consortium name="International Coturnix japonica Genome Analysis Consortium"/>
            <person name="Warren W."/>
            <person name="Burt D.W."/>
            <person name="Antin P.B."/>
            <person name="Lanford R."/>
            <person name="Gros J."/>
            <person name="Wilson R.K."/>
        </authorList>
    </citation>
    <scope>NUCLEOTIDE SEQUENCE [LARGE SCALE GENOMIC DNA]</scope>
</reference>
<reference evidence="1" key="3">
    <citation type="submission" date="2025-09" db="UniProtKB">
        <authorList>
            <consortium name="Ensembl"/>
        </authorList>
    </citation>
    <scope>IDENTIFICATION</scope>
</reference>
<evidence type="ECO:0000313" key="2">
    <source>
        <dbReference type="Proteomes" id="UP000694412"/>
    </source>
</evidence>
<dbReference type="PANTHER" id="PTHR33064:SF37">
    <property type="entry name" value="RIBONUCLEASE H"/>
    <property type="match status" value="1"/>
</dbReference>
<sequence>MDLTGAFFSIPNAEKSQEIFAFTWEGKQLTWTRLPQGFTTFQAIKQALVSALALGLPDYGKPFTLYVTESRGTAKAVLVQKFGPYKGTPYCIRAVAAAAELTKEVRTIVLGHPLVVKVLMLLEFAMLSACSGESEAF</sequence>
<dbReference type="Gene3D" id="3.10.10.10">
    <property type="entry name" value="HIV Type 1 Reverse Transcriptase, subunit A, domain 1"/>
    <property type="match status" value="1"/>
</dbReference>
<dbReference type="InterPro" id="IPR043502">
    <property type="entry name" value="DNA/RNA_pol_sf"/>
</dbReference>
<evidence type="ECO:0008006" key="3">
    <source>
        <dbReference type="Google" id="ProtNLM"/>
    </source>
</evidence>
<protein>
    <recommendedName>
        <fullName evidence="3">Reverse transcriptase domain-containing protein</fullName>
    </recommendedName>
</protein>
<dbReference type="Ensembl" id="ENSCJPT00005013084.1">
    <property type="protein sequence ID" value="ENSCJPP00005008651.1"/>
    <property type="gene ID" value="ENSCJPG00005007722.1"/>
</dbReference>
<keyword evidence="2" id="KW-1185">Reference proteome</keyword>
<dbReference type="PANTHER" id="PTHR33064">
    <property type="entry name" value="POL PROTEIN"/>
    <property type="match status" value="1"/>
</dbReference>
<dbReference type="Proteomes" id="UP000694412">
    <property type="component" value="Chromosome Z"/>
</dbReference>
<dbReference type="GeneTree" id="ENSGT01120000272223"/>
<reference evidence="1" key="2">
    <citation type="submission" date="2025-08" db="UniProtKB">
        <authorList>
            <consortium name="Ensembl"/>
        </authorList>
    </citation>
    <scope>IDENTIFICATION</scope>
</reference>
<dbReference type="SUPFAM" id="SSF56672">
    <property type="entry name" value="DNA/RNA polymerases"/>
    <property type="match status" value="1"/>
</dbReference>
<dbReference type="InterPro" id="IPR051320">
    <property type="entry name" value="Viral_Replic_Matur_Polypro"/>
</dbReference>
<dbReference type="Gene3D" id="3.10.20.370">
    <property type="match status" value="2"/>
</dbReference>
<evidence type="ECO:0000313" key="1">
    <source>
        <dbReference type="Ensembl" id="ENSCJPP00005008651.1"/>
    </source>
</evidence>
<organism evidence="1 2">
    <name type="scientific">Coturnix japonica</name>
    <name type="common">Japanese quail</name>
    <name type="synonym">Coturnix coturnix japonica</name>
    <dbReference type="NCBI Taxonomy" id="93934"/>
    <lineage>
        <taxon>Eukaryota</taxon>
        <taxon>Metazoa</taxon>
        <taxon>Chordata</taxon>
        <taxon>Craniata</taxon>
        <taxon>Vertebrata</taxon>
        <taxon>Euteleostomi</taxon>
        <taxon>Archelosauria</taxon>
        <taxon>Archosauria</taxon>
        <taxon>Dinosauria</taxon>
        <taxon>Saurischia</taxon>
        <taxon>Theropoda</taxon>
        <taxon>Coelurosauria</taxon>
        <taxon>Aves</taxon>
        <taxon>Neognathae</taxon>
        <taxon>Galloanserae</taxon>
        <taxon>Galliformes</taxon>
        <taxon>Phasianidae</taxon>
        <taxon>Perdicinae</taxon>
        <taxon>Coturnix</taxon>
    </lineage>
</organism>
<accession>A0A8C2Y8Q6</accession>
<proteinExistence type="predicted"/>
<name>A0A8C2Y8Q6_COTJA</name>